<dbReference type="InterPro" id="IPR002324">
    <property type="entry name" value="Cyt_c_ID"/>
</dbReference>
<dbReference type="InterPro" id="IPR036909">
    <property type="entry name" value="Cyt_c-like_dom_sf"/>
</dbReference>
<dbReference type="RefSeq" id="WP_002773590.1">
    <property type="nucleotide sequence ID" value="NZ_JH597773.1"/>
</dbReference>
<evidence type="ECO:0000256" key="5">
    <source>
        <dbReference type="ARBA" id="ARBA00023004"/>
    </source>
</evidence>
<name>H2CDP0_9LEPT</name>
<evidence type="ECO:0000256" key="1">
    <source>
        <dbReference type="ARBA" id="ARBA00022448"/>
    </source>
</evidence>
<feature type="transmembrane region" description="Helical" evidence="7">
    <location>
        <begin position="110"/>
        <end position="128"/>
    </location>
</feature>
<dbReference type="Pfam" id="PF00034">
    <property type="entry name" value="Cytochrom_C"/>
    <property type="match status" value="1"/>
</dbReference>
<feature type="transmembrane region" description="Helical" evidence="7">
    <location>
        <begin position="192"/>
        <end position="212"/>
    </location>
</feature>
<dbReference type="HOGENOM" id="CLU_620609_0_0_12"/>
<accession>H2CDP0</accession>
<comment type="PTM">
    <text evidence="6">Binds 1 heme c group covalently per subunit.</text>
</comment>
<keyword evidence="4" id="KW-0249">Electron transport</keyword>
<dbReference type="STRING" id="183.GCA_002009735_01631"/>
<keyword evidence="1" id="KW-0813">Transport</keyword>
<dbReference type="GO" id="GO:0005506">
    <property type="term" value="F:iron ion binding"/>
    <property type="evidence" value="ECO:0007669"/>
    <property type="project" value="InterPro"/>
</dbReference>
<evidence type="ECO:0000256" key="7">
    <source>
        <dbReference type="SAM" id="Phobius"/>
    </source>
</evidence>
<evidence type="ECO:0000259" key="8">
    <source>
        <dbReference type="PROSITE" id="PS51007"/>
    </source>
</evidence>
<evidence type="ECO:0000313" key="10">
    <source>
        <dbReference type="Proteomes" id="UP000005737"/>
    </source>
</evidence>
<dbReference type="EMBL" id="JH597773">
    <property type="protein sequence ID" value="EHQ07578.1"/>
    <property type="molecule type" value="Genomic_DNA"/>
</dbReference>
<feature type="transmembrane region" description="Helical" evidence="7">
    <location>
        <begin position="140"/>
        <end position="160"/>
    </location>
</feature>
<evidence type="ECO:0000256" key="6">
    <source>
        <dbReference type="PIRSR" id="PIRSR602324-1"/>
    </source>
</evidence>
<feature type="transmembrane region" description="Helical" evidence="7">
    <location>
        <begin position="264"/>
        <end position="284"/>
    </location>
</feature>
<dbReference type="PRINTS" id="PR00606">
    <property type="entry name" value="CYTCHROMECID"/>
</dbReference>
<evidence type="ECO:0000256" key="2">
    <source>
        <dbReference type="ARBA" id="ARBA00022617"/>
    </source>
</evidence>
<reference evidence="9 10" key="1">
    <citation type="submission" date="2011-10" db="EMBL/GenBank/DDBJ databases">
        <title>The Improved High-Quality Draft genome of Leptonema illini DSM 21528.</title>
        <authorList>
            <consortium name="US DOE Joint Genome Institute (JGI-PGF)"/>
            <person name="Lucas S."/>
            <person name="Copeland A."/>
            <person name="Lapidus A."/>
            <person name="Glavina del Rio T."/>
            <person name="Dalin E."/>
            <person name="Tice H."/>
            <person name="Bruce D."/>
            <person name="Goodwin L."/>
            <person name="Pitluck S."/>
            <person name="Peters L."/>
            <person name="Mikhailova N."/>
            <person name="Held B."/>
            <person name="Kyrpides N."/>
            <person name="Mavromatis K."/>
            <person name="Ivanova N."/>
            <person name="Markowitz V."/>
            <person name="Cheng J.-F."/>
            <person name="Hugenholtz P."/>
            <person name="Woyke T."/>
            <person name="Wu D."/>
            <person name="Gronow S."/>
            <person name="Wellnitz S."/>
            <person name="Brambilla E.-M."/>
            <person name="Klenk H.-P."/>
            <person name="Eisen J.A."/>
        </authorList>
    </citation>
    <scope>NUCLEOTIDE SEQUENCE [LARGE SCALE GENOMIC DNA]</scope>
    <source>
        <strain evidence="9 10">DSM 21528</strain>
    </source>
</reference>
<sequence length="441" mass="50021">MKWELPLDIPLVTPTLGLPIWLYDALLVIVFVVHITFIYTLLGASFASVLYNITGVWKKSKVDDDLAYRLTNFTTVSENMGALWGVAPLLIIGVLYTGFFYTAIIKISPHILHIIYGNILAFLLSYAYKFSWKKMQEHKGFHILIGSAMLILFFSLPFVFMSMTNLYMQPELFGQVKDIWDVMLTPLTGLRLLNFFLTTFTFFGAVMIFFATRWNDPEDAEIRKLAIDQGKKWILFSAPLNVAILPLVLFAFSPRIGEGLMKTWFIALPFLAALILFWMVVYLIKQFTAGDFSRKEGTALFSAMLVTVLLMATGRQGLRVVSFEEPVKVQAEATQAYMNNMLVAYHEERAREKDRPEPAGDERQQLAEKKGCLACHSVEIRLVGPAYKQVAAKYRSPDEIITSILKGSKGKWPELNGVAMPPNQVTEAEARKLAEWILEQK</sequence>
<feature type="transmembrane region" description="Helical" evidence="7">
    <location>
        <begin position="296"/>
        <end position="314"/>
    </location>
</feature>
<feature type="transmembrane region" description="Helical" evidence="7">
    <location>
        <begin position="233"/>
        <end position="252"/>
    </location>
</feature>
<evidence type="ECO:0000256" key="3">
    <source>
        <dbReference type="ARBA" id="ARBA00022723"/>
    </source>
</evidence>
<keyword evidence="10" id="KW-1185">Reference proteome</keyword>
<dbReference type="PROSITE" id="PS51007">
    <property type="entry name" value="CYTC"/>
    <property type="match status" value="1"/>
</dbReference>
<feature type="transmembrane region" description="Helical" evidence="7">
    <location>
        <begin position="82"/>
        <end position="104"/>
    </location>
</feature>
<keyword evidence="7" id="KW-0472">Membrane</keyword>
<keyword evidence="2 6" id="KW-0349">Heme</keyword>
<evidence type="ECO:0000313" key="9">
    <source>
        <dbReference type="EMBL" id="EHQ07578.1"/>
    </source>
</evidence>
<proteinExistence type="predicted"/>
<keyword evidence="5 6" id="KW-0408">Iron</keyword>
<feature type="transmembrane region" description="Helical" evidence="7">
    <location>
        <begin position="20"/>
        <end position="51"/>
    </location>
</feature>
<keyword evidence="3 6" id="KW-0479">Metal-binding</keyword>
<feature type="binding site" description="covalent" evidence="6">
    <location>
        <position position="420"/>
    </location>
    <ligand>
        <name>heme c</name>
        <dbReference type="ChEBI" id="CHEBI:61717"/>
    </ligand>
</feature>
<evidence type="ECO:0000256" key="4">
    <source>
        <dbReference type="ARBA" id="ARBA00022982"/>
    </source>
</evidence>
<dbReference type="Proteomes" id="UP000005737">
    <property type="component" value="Unassembled WGS sequence"/>
</dbReference>
<dbReference type="InterPro" id="IPR009056">
    <property type="entry name" value="Cyt_c-like_dom"/>
</dbReference>
<gene>
    <name evidence="9" type="ORF">Lepil_2909</name>
</gene>
<feature type="domain" description="Cytochrome c" evidence="8">
    <location>
        <begin position="355"/>
        <end position="441"/>
    </location>
</feature>
<dbReference type="AlphaFoldDB" id="H2CDP0"/>
<keyword evidence="7" id="KW-0812">Transmembrane</keyword>
<keyword evidence="7" id="KW-1133">Transmembrane helix</keyword>
<feature type="binding site" description="covalent" evidence="6">
    <location>
        <position position="376"/>
    </location>
    <ligand>
        <name>heme c</name>
        <dbReference type="ChEBI" id="CHEBI:61717"/>
    </ligand>
</feature>
<protein>
    <submittedName>
        <fullName evidence="9">Cytochrome c class I</fullName>
    </submittedName>
</protein>
<feature type="binding site" description="covalent" evidence="6">
    <location>
        <position position="372"/>
    </location>
    <ligand>
        <name>heme c</name>
        <dbReference type="ChEBI" id="CHEBI:61717"/>
    </ligand>
</feature>
<dbReference type="Gene3D" id="1.10.760.10">
    <property type="entry name" value="Cytochrome c-like domain"/>
    <property type="match status" value="1"/>
</dbReference>
<dbReference type="GO" id="GO:0020037">
    <property type="term" value="F:heme binding"/>
    <property type="evidence" value="ECO:0007669"/>
    <property type="project" value="InterPro"/>
</dbReference>
<organism evidence="9 10">
    <name type="scientific">Leptonema illini DSM 21528</name>
    <dbReference type="NCBI Taxonomy" id="929563"/>
    <lineage>
        <taxon>Bacteria</taxon>
        <taxon>Pseudomonadati</taxon>
        <taxon>Spirochaetota</taxon>
        <taxon>Spirochaetia</taxon>
        <taxon>Leptospirales</taxon>
        <taxon>Leptospiraceae</taxon>
        <taxon>Leptonema</taxon>
    </lineage>
</organism>
<dbReference type="GO" id="GO:0009055">
    <property type="term" value="F:electron transfer activity"/>
    <property type="evidence" value="ECO:0007669"/>
    <property type="project" value="InterPro"/>
</dbReference>
<dbReference type="SUPFAM" id="SSF46626">
    <property type="entry name" value="Cytochrome c"/>
    <property type="match status" value="1"/>
</dbReference>